<proteinExistence type="predicted"/>
<comment type="caution">
    <text evidence="2">The sequence shown here is derived from an EMBL/GenBank/DDBJ whole genome shotgun (WGS) entry which is preliminary data.</text>
</comment>
<dbReference type="AlphaFoldDB" id="A0AAN7K702"/>
<name>A0AAN7K702_9MYRT</name>
<accession>A0AAN7K702</accession>
<evidence type="ECO:0000313" key="2">
    <source>
        <dbReference type="EMBL" id="KAK4761094.1"/>
    </source>
</evidence>
<gene>
    <name evidence="2" type="ORF">SAY87_005987</name>
</gene>
<dbReference type="Proteomes" id="UP001345219">
    <property type="component" value="Chromosome 5"/>
</dbReference>
<keyword evidence="1" id="KW-0472">Membrane</keyword>
<evidence type="ECO:0000256" key="1">
    <source>
        <dbReference type="SAM" id="Phobius"/>
    </source>
</evidence>
<sequence>MRSPWKFIFCFFITTSIPFLILHSPASALPVLRKLLSFLVSAISSLRPLFWLLIKTSAYLLLFHIEVYRVAAQGLHYSLCQVADGLRSLVVSLLSKLLEITSLAAYAVCNFLVEHGPKIASMIPVFLEAMVSRAKVWMESLHRIVPEIMKSIRDIARELLEDPWKNYMEALNYVSRKISHQTS</sequence>
<keyword evidence="3" id="KW-1185">Reference proteome</keyword>
<dbReference type="EMBL" id="JAXIOK010000010">
    <property type="protein sequence ID" value="KAK4761094.1"/>
    <property type="molecule type" value="Genomic_DNA"/>
</dbReference>
<protein>
    <submittedName>
        <fullName evidence="2">Uncharacterized protein</fullName>
    </submittedName>
</protein>
<feature type="transmembrane region" description="Helical" evidence="1">
    <location>
        <begin position="38"/>
        <end position="62"/>
    </location>
</feature>
<organism evidence="2 3">
    <name type="scientific">Trapa incisa</name>
    <dbReference type="NCBI Taxonomy" id="236973"/>
    <lineage>
        <taxon>Eukaryota</taxon>
        <taxon>Viridiplantae</taxon>
        <taxon>Streptophyta</taxon>
        <taxon>Embryophyta</taxon>
        <taxon>Tracheophyta</taxon>
        <taxon>Spermatophyta</taxon>
        <taxon>Magnoliopsida</taxon>
        <taxon>eudicotyledons</taxon>
        <taxon>Gunneridae</taxon>
        <taxon>Pentapetalae</taxon>
        <taxon>rosids</taxon>
        <taxon>malvids</taxon>
        <taxon>Myrtales</taxon>
        <taxon>Lythraceae</taxon>
        <taxon>Trapa</taxon>
    </lineage>
</organism>
<keyword evidence="1" id="KW-1133">Transmembrane helix</keyword>
<keyword evidence="1" id="KW-0812">Transmembrane</keyword>
<evidence type="ECO:0000313" key="3">
    <source>
        <dbReference type="Proteomes" id="UP001345219"/>
    </source>
</evidence>
<reference evidence="2 3" key="1">
    <citation type="journal article" date="2023" name="Hortic Res">
        <title>Pangenome of water caltrop reveals structural variations and asymmetric subgenome divergence after allopolyploidization.</title>
        <authorList>
            <person name="Zhang X."/>
            <person name="Chen Y."/>
            <person name="Wang L."/>
            <person name="Yuan Y."/>
            <person name="Fang M."/>
            <person name="Shi L."/>
            <person name="Lu R."/>
            <person name="Comes H.P."/>
            <person name="Ma Y."/>
            <person name="Chen Y."/>
            <person name="Huang G."/>
            <person name="Zhou Y."/>
            <person name="Zheng Z."/>
            <person name="Qiu Y."/>
        </authorList>
    </citation>
    <scope>NUCLEOTIDE SEQUENCE [LARGE SCALE GENOMIC DNA]</scope>
    <source>
        <tissue evidence="2">Roots</tissue>
    </source>
</reference>